<dbReference type="PROSITE" id="PS50943">
    <property type="entry name" value="HTH_CROC1"/>
    <property type="match status" value="1"/>
</dbReference>
<proteinExistence type="predicted"/>
<evidence type="ECO:0000259" key="1">
    <source>
        <dbReference type="PROSITE" id="PS50943"/>
    </source>
</evidence>
<dbReference type="InterPro" id="IPR010982">
    <property type="entry name" value="Lambda_DNA-bd_dom_sf"/>
</dbReference>
<name>A0ABR8H0U1_9CYAN</name>
<dbReference type="Proteomes" id="UP000660380">
    <property type="component" value="Unassembled WGS sequence"/>
</dbReference>
<protein>
    <submittedName>
        <fullName evidence="2">Helix-turn-helix transcriptional regulator</fullName>
    </submittedName>
</protein>
<accession>A0ABR8H0U1</accession>
<comment type="caution">
    <text evidence="2">The sequence shown here is derived from an EMBL/GenBank/DDBJ whole genome shotgun (WGS) entry which is preliminary data.</text>
</comment>
<sequence>MSDVENYIAKRKHTDSEFAENFESGYISFKIGVVLAETRIAAGMTQEELARRLNLDKSTIISVENNAEDVGILTLEKYATALGKKLFVELK</sequence>
<dbReference type="Pfam" id="PF01381">
    <property type="entry name" value="HTH_3"/>
    <property type="match status" value="1"/>
</dbReference>
<gene>
    <name evidence="2" type="ORF">H6G81_29925</name>
</gene>
<dbReference type="Gene3D" id="1.10.260.40">
    <property type="entry name" value="lambda repressor-like DNA-binding domains"/>
    <property type="match status" value="1"/>
</dbReference>
<dbReference type="SUPFAM" id="SSF47413">
    <property type="entry name" value="lambda repressor-like DNA-binding domains"/>
    <property type="match status" value="1"/>
</dbReference>
<reference evidence="2 3" key="1">
    <citation type="journal article" date="2020" name="ISME J.">
        <title>Comparative genomics reveals insights into cyanobacterial evolution and habitat adaptation.</title>
        <authorList>
            <person name="Chen M.Y."/>
            <person name="Teng W.K."/>
            <person name="Zhao L."/>
            <person name="Hu C.X."/>
            <person name="Zhou Y.K."/>
            <person name="Han B.P."/>
            <person name="Song L.R."/>
            <person name="Shu W.S."/>
        </authorList>
    </citation>
    <scope>NUCLEOTIDE SEQUENCE [LARGE SCALE GENOMIC DNA]</scope>
    <source>
        <strain evidence="2 3">FACHB-248</strain>
    </source>
</reference>
<dbReference type="EMBL" id="JACJTA010000101">
    <property type="protein sequence ID" value="MBD2608623.1"/>
    <property type="molecule type" value="Genomic_DNA"/>
</dbReference>
<feature type="domain" description="HTH cro/C1-type" evidence="1">
    <location>
        <begin position="35"/>
        <end position="90"/>
    </location>
</feature>
<dbReference type="CDD" id="cd00093">
    <property type="entry name" value="HTH_XRE"/>
    <property type="match status" value="1"/>
</dbReference>
<evidence type="ECO:0000313" key="3">
    <source>
        <dbReference type="Proteomes" id="UP000660380"/>
    </source>
</evidence>
<dbReference type="SMART" id="SM00530">
    <property type="entry name" value="HTH_XRE"/>
    <property type="match status" value="1"/>
</dbReference>
<keyword evidence="3" id="KW-1185">Reference proteome</keyword>
<evidence type="ECO:0000313" key="2">
    <source>
        <dbReference type="EMBL" id="MBD2608623.1"/>
    </source>
</evidence>
<dbReference type="InterPro" id="IPR001387">
    <property type="entry name" value="Cro/C1-type_HTH"/>
</dbReference>
<organism evidence="2 3">
    <name type="scientific">Scytonema hofmannii FACHB-248</name>
    <dbReference type="NCBI Taxonomy" id="1842502"/>
    <lineage>
        <taxon>Bacteria</taxon>
        <taxon>Bacillati</taxon>
        <taxon>Cyanobacteriota</taxon>
        <taxon>Cyanophyceae</taxon>
        <taxon>Nostocales</taxon>
        <taxon>Scytonemataceae</taxon>
        <taxon>Scytonema</taxon>
    </lineage>
</organism>